<evidence type="ECO:0000313" key="3">
    <source>
        <dbReference type="Proteomes" id="UP000557204"/>
    </source>
</evidence>
<keyword evidence="1" id="KW-0812">Transmembrane</keyword>
<protein>
    <submittedName>
        <fullName evidence="2">DUF2550 domain-containing protein</fullName>
    </submittedName>
</protein>
<evidence type="ECO:0000256" key="1">
    <source>
        <dbReference type="SAM" id="Phobius"/>
    </source>
</evidence>
<evidence type="ECO:0000313" key="2">
    <source>
        <dbReference type="EMBL" id="NNU25986.1"/>
    </source>
</evidence>
<feature type="transmembrane region" description="Helical" evidence="1">
    <location>
        <begin position="6"/>
        <end position="26"/>
    </location>
</feature>
<sequence>MGYVLWTVLAVVLVLALVLVVGGSRLRRLSRRVGSFQCGARPGDNPSGAWSAGIAHYGVGRIDWFRCWSLAPRPARSWRRDRLEVTGRAPLDLAGQVDQYLVRCRYDGTDFELTMSAGAYAGLASWLESAPPGRRDLVV</sequence>
<organism evidence="2 3">
    <name type="scientific">Isoptericola sediminis</name>
    <dbReference type="NCBI Taxonomy" id="2733572"/>
    <lineage>
        <taxon>Bacteria</taxon>
        <taxon>Bacillati</taxon>
        <taxon>Actinomycetota</taxon>
        <taxon>Actinomycetes</taxon>
        <taxon>Micrococcales</taxon>
        <taxon>Promicromonosporaceae</taxon>
        <taxon>Isoptericola</taxon>
    </lineage>
</organism>
<accession>A0A849JRA5</accession>
<name>A0A849JRA5_9MICO</name>
<dbReference type="Pfam" id="PF10739">
    <property type="entry name" value="DUF2550"/>
    <property type="match status" value="1"/>
</dbReference>
<gene>
    <name evidence="2" type="ORF">HLI28_00290</name>
</gene>
<keyword evidence="3" id="KW-1185">Reference proteome</keyword>
<keyword evidence="1" id="KW-0472">Membrane</keyword>
<reference evidence="2 3" key="1">
    <citation type="submission" date="2020-05" db="EMBL/GenBank/DDBJ databases">
        <title>Genome sequence of Isoptericola sp. JC619 isolated from Chilika lagoon, India.</title>
        <authorList>
            <person name="Kumar D."/>
            <person name="Appam K."/>
            <person name="Gandham S."/>
            <person name="Uppada J."/>
            <person name="Sasikala C."/>
            <person name="Venkata Ramana C."/>
        </authorList>
    </citation>
    <scope>NUCLEOTIDE SEQUENCE [LARGE SCALE GENOMIC DNA]</scope>
    <source>
        <strain evidence="2 3">JC619</strain>
    </source>
</reference>
<dbReference type="Proteomes" id="UP000557204">
    <property type="component" value="Unassembled WGS sequence"/>
</dbReference>
<comment type="caution">
    <text evidence="2">The sequence shown here is derived from an EMBL/GenBank/DDBJ whole genome shotgun (WGS) entry which is preliminary data.</text>
</comment>
<keyword evidence="1" id="KW-1133">Transmembrane helix</keyword>
<dbReference type="InterPro" id="IPR019675">
    <property type="entry name" value="DUF2550"/>
</dbReference>
<proteinExistence type="predicted"/>
<dbReference type="AlphaFoldDB" id="A0A849JRA5"/>
<dbReference type="EMBL" id="JABFAJ010000001">
    <property type="protein sequence ID" value="NNU25986.1"/>
    <property type="molecule type" value="Genomic_DNA"/>
</dbReference>